<name>A0ABV4AY78_9BURK</name>
<evidence type="ECO:0000313" key="3">
    <source>
        <dbReference type="EMBL" id="MEY2250099.1"/>
    </source>
</evidence>
<protein>
    <recommendedName>
        <fullName evidence="5">IPTL-CTERM sorting domain-containing protein</fullName>
    </recommendedName>
</protein>
<dbReference type="EMBL" id="JBGBDC010000001">
    <property type="protein sequence ID" value="MEY2250099.1"/>
    <property type="molecule type" value="Genomic_DNA"/>
</dbReference>
<accession>A0ABV4AY78</accession>
<gene>
    <name evidence="3" type="ORF">AB7A72_03695</name>
</gene>
<evidence type="ECO:0000313" key="4">
    <source>
        <dbReference type="Proteomes" id="UP001562178"/>
    </source>
</evidence>
<dbReference type="RefSeq" id="WP_369459035.1">
    <property type="nucleotide sequence ID" value="NZ_JBGBDC010000001.1"/>
</dbReference>
<dbReference type="Proteomes" id="UP001562178">
    <property type="component" value="Unassembled WGS sequence"/>
</dbReference>
<keyword evidence="4" id="KW-1185">Reference proteome</keyword>
<organism evidence="3 4">
    <name type="scientific">Comamonas sediminis</name>
    <dbReference type="NCBI Taxonomy" id="1783360"/>
    <lineage>
        <taxon>Bacteria</taxon>
        <taxon>Pseudomonadati</taxon>
        <taxon>Pseudomonadota</taxon>
        <taxon>Betaproteobacteria</taxon>
        <taxon>Burkholderiales</taxon>
        <taxon>Comamonadaceae</taxon>
        <taxon>Comamonas</taxon>
    </lineage>
</organism>
<feature type="signal peptide" evidence="2">
    <location>
        <begin position="1"/>
        <end position="24"/>
    </location>
</feature>
<proteinExistence type="predicted"/>
<keyword evidence="1" id="KW-0812">Transmembrane</keyword>
<sequence length="489" mass="50898">MKKMTGLIGKILLSVFLMPLAAYASHFRGGDINWTVPDLANAPNTVRFVVTQSWHDTSLDCWSLIDVTGGSYNYIPNTCYNDTTGDPNVVDIGTGVDAAGKGYVTRQYVVSYTFPGPGIYTVGTPNCCRVSDLQNGADENANLYTQVVLDGKQKGNPVSAIPPVITFSAGAVRTFTIPMFDPDGDALSCRFATTEESGVSNPVPVAGGQSPTISYAGNSCVVTWDLTSATPPTSHVLPIVVEARDNTGVVNTLQLDSMAVVTDKLAPTCTGGGQIALRPGQNYSTAFQGVGASELTLNVIGAPATSIFSPASGASGASPLTTNFSWTPTQSDSGTSVAFRVIFRDADFMESSCTQIINVDATNPSVTLDQPDDVFVGTAPSFQGLLTDAVAGQTVQLDISDGNGGSWTVMGVVSGEGYSAKGPADLPAGPYSVTVSLPGTSVQTVTQNFNVLPAVQPIQPTAVPAIGSIALMLSSFCVLGIAYLRRRLK</sequence>
<comment type="caution">
    <text evidence="3">The sequence shown here is derived from an EMBL/GenBank/DDBJ whole genome shotgun (WGS) entry which is preliminary data.</text>
</comment>
<keyword evidence="1" id="KW-1133">Transmembrane helix</keyword>
<evidence type="ECO:0000256" key="1">
    <source>
        <dbReference type="SAM" id="Phobius"/>
    </source>
</evidence>
<feature type="chain" id="PRO_5046987200" description="IPTL-CTERM sorting domain-containing protein" evidence="2">
    <location>
        <begin position="25"/>
        <end position="489"/>
    </location>
</feature>
<keyword evidence="1" id="KW-0472">Membrane</keyword>
<reference evidence="3 4" key="1">
    <citation type="journal article" date="2016" name="Int. J. Syst. Evol. Microbiol.">
        <title>Description of Comamonas sediminis sp. nov., isolated from lagoon sediments.</title>
        <authorList>
            <person name="Subhash Y."/>
            <person name="Bang J.J."/>
            <person name="You T.H."/>
            <person name="Lee S.S."/>
        </authorList>
    </citation>
    <scope>NUCLEOTIDE SEQUENCE [LARGE SCALE GENOMIC DNA]</scope>
    <source>
        <strain evidence="3 4">JCM 31169</strain>
    </source>
</reference>
<evidence type="ECO:0008006" key="5">
    <source>
        <dbReference type="Google" id="ProtNLM"/>
    </source>
</evidence>
<feature type="transmembrane region" description="Helical" evidence="1">
    <location>
        <begin position="462"/>
        <end position="484"/>
    </location>
</feature>
<evidence type="ECO:0000256" key="2">
    <source>
        <dbReference type="SAM" id="SignalP"/>
    </source>
</evidence>
<keyword evidence="2" id="KW-0732">Signal</keyword>